<evidence type="ECO:0000259" key="8">
    <source>
        <dbReference type="Pfam" id="PF04239"/>
    </source>
</evidence>
<keyword evidence="4 7" id="KW-0812">Transmembrane</keyword>
<name>A0ABU1T129_9ACTO</name>
<dbReference type="Proteomes" id="UP001266099">
    <property type="component" value="Unassembled WGS sequence"/>
</dbReference>
<sequence length="189" mass="20929">MNYPDSFTQWLGLPLAGIFTTILSTVAIYLIFLFAVRIFGQRLLTSLTTFDTLMVLLFGSIVARTALGPVPTLTTGIVAFATLLCLHFLLGRFANTSTGDHFLNRDPIILMAGNKIIEENLRATNTTHRELMSTLREHGISTLDQIAVVIMEPTGKLAVLQNNQQIDPQILKGVKDTDLIPQKYLKAKK</sequence>
<dbReference type="RefSeq" id="WP_309955391.1">
    <property type="nucleotide sequence ID" value="NZ_JAVDUJ010000001.1"/>
</dbReference>
<keyword evidence="3" id="KW-1003">Cell membrane</keyword>
<evidence type="ECO:0000256" key="6">
    <source>
        <dbReference type="ARBA" id="ARBA00023136"/>
    </source>
</evidence>
<evidence type="ECO:0000313" key="9">
    <source>
        <dbReference type="EMBL" id="MDR6939067.1"/>
    </source>
</evidence>
<evidence type="ECO:0000256" key="7">
    <source>
        <dbReference type="SAM" id="Phobius"/>
    </source>
</evidence>
<proteinExistence type="inferred from homology"/>
<comment type="subcellular location">
    <subcellularLocation>
        <location evidence="1">Cell membrane</location>
        <topology evidence="1">Multi-pass membrane protein</topology>
    </subcellularLocation>
</comment>
<dbReference type="EMBL" id="JAVDUJ010000001">
    <property type="protein sequence ID" value="MDR6939067.1"/>
    <property type="molecule type" value="Genomic_DNA"/>
</dbReference>
<evidence type="ECO:0000256" key="3">
    <source>
        <dbReference type="ARBA" id="ARBA00022475"/>
    </source>
</evidence>
<accession>A0ABU1T129</accession>
<evidence type="ECO:0000256" key="2">
    <source>
        <dbReference type="ARBA" id="ARBA00006448"/>
    </source>
</evidence>
<dbReference type="PANTHER" id="PTHR34582">
    <property type="entry name" value="UPF0702 TRANSMEMBRANE PROTEIN YCAP"/>
    <property type="match status" value="1"/>
</dbReference>
<feature type="transmembrane region" description="Helical" evidence="7">
    <location>
        <begin position="12"/>
        <end position="36"/>
    </location>
</feature>
<keyword evidence="10" id="KW-1185">Reference proteome</keyword>
<comment type="caution">
    <text evidence="9">The sequence shown here is derived from an EMBL/GenBank/DDBJ whole genome shotgun (WGS) entry which is preliminary data.</text>
</comment>
<protein>
    <submittedName>
        <fullName evidence="9">Uncharacterized membrane protein YcaP (DUF421 family)</fullName>
    </submittedName>
</protein>
<keyword evidence="6 7" id="KW-0472">Membrane</keyword>
<dbReference type="InterPro" id="IPR023090">
    <property type="entry name" value="UPF0702_alpha/beta_dom_sf"/>
</dbReference>
<dbReference type="InterPro" id="IPR007353">
    <property type="entry name" value="DUF421"/>
</dbReference>
<organism evidence="9 10">
    <name type="scientific">Arcanobacterium hippocoleae</name>
    <dbReference type="NCBI Taxonomy" id="149017"/>
    <lineage>
        <taxon>Bacteria</taxon>
        <taxon>Bacillati</taxon>
        <taxon>Actinomycetota</taxon>
        <taxon>Actinomycetes</taxon>
        <taxon>Actinomycetales</taxon>
        <taxon>Actinomycetaceae</taxon>
        <taxon>Arcanobacterium</taxon>
    </lineage>
</organism>
<feature type="transmembrane region" description="Helical" evidence="7">
    <location>
        <begin position="43"/>
        <end position="63"/>
    </location>
</feature>
<evidence type="ECO:0000256" key="1">
    <source>
        <dbReference type="ARBA" id="ARBA00004651"/>
    </source>
</evidence>
<gene>
    <name evidence="9" type="ORF">J2S36_000610</name>
</gene>
<evidence type="ECO:0000256" key="4">
    <source>
        <dbReference type="ARBA" id="ARBA00022692"/>
    </source>
</evidence>
<feature type="transmembrane region" description="Helical" evidence="7">
    <location>
        <begin position="69"/>
        <end position="90"/>
    </location>
</feature>
<keyword evidence="5 7" id="KW-1133">Transmembrane helix</keyword>
<evidence type="ECO:0000313" key="10">
    <source>
        <dbReference type="Proteomes" id="UP001266099"/>
    </source>
</evidence>
<dbReference type="PANTHER" id="PTHR34582:SF6">
    <property type="entry name" value="UPF0702 TRANSMEMBRANE PROTEIN YCAP"/>
    <property type="match status" value="1"/>
</dbReference>
<dbReference type="Gene3D" id="3.30.240.20">
    <property type="entry name" value="bsu07140 like domains"/>
    <property type="match status" value="1"/>
</dbReference>
<dbReference type="Pfam" id="PF04239">
    <property type="entry name" value="DUF421"/>
    <property type="match status" value="1"/>
</dbReference>
<reference evidence="9 10" key="1">
    <citation type="submission" date="2023-07" db="EMBL/GenBank/DDBJ databases">
        <title>Sequencing the genomes of 1000 actinobacteria strains.</title>
        <authorList>
            <person name="Klenk H.-P."/>
        </authorList>
    </citation>
    <scope>NUCLEOTIDE SEQUENCE [LARGE SCALE GENOMIC DNA]</scope>
    <source>
        <strain evidence="9 10">DSM 15539</strain>
    </source>
</reference>
<evidence type="ECO:0000256" key="5">
    <source>
        <dbReference type="ARBA" id="ARBA00022989"/>
    </source>
</evidence>
<comment type="similarity">
    <text evidence="2">Belongs to the UPF0702 family.</text>
</comment>
<feature type="domain" description="YetF C-terminal" evidence="8">
    <location>
        <begin position="100"/>
        <end position="165"/>
    </location>
</feature>